<dbReference type="RefSeq" id="WP_170165059.1">
    <property type="nucleotide sequence ID" value="NZ_RJVI01000002.1"/>
</dbReference>
<dbReference type="InterPro" id="IPR005623">
    <property type="entry name" value="Chaperone_NapD_NO3_reduct"/>
</dbReference>
<dbReference type="Proteomes" id="UP000276634">
    <property type="component" value="Unassembled WGS sequence"/>
</dbReference>
<reference evidence="2 3" key="1">
    <citation type="submission" date="2018-11" db="EMBL/GenBank/DDBJ databases">
        <title>Genomic Encyclopedia of Type Strains, Phase IV (KMG-IV): sequencing the most valuable type-strain genomes for metagenomic binning, comparative biology and taxonomic classification.</title>
        <authorList>
            <person name="Goeker M."/>
        </authorList>
    </citation>
    <scope>NUCLEOTIDE SEQUENCE [LARGE SCALE GENOMIC DNA]</scope>
    <source>
        <strain evidence="2 3">DSM 100275</strain>
    </source>
</reference>
<protein>
    <recommendedName>
        <fullName evidence="1">Chaperone NapD</fullName>
    </recommendedName>
    <alternativeName>
        <fullName evidence="1">NapA signal peptide-binding chaperone NapD</fullName>
    </alternativeName>
</protein>
<keyword evidence="3" id="KW-1185">Reference proteome</keyword>
<gene>
    <name evidence="1" type="primary">napD</name>
    <name evidence="2" type="ORF">EDC57_1227</name>
</gene>
<accession>A0A3N1XZP3</accession>
<proteinExistence type="inferred from homology"/>
<sequence>MDVAGVVVYVQPGRTEPVLEALRGVEGVEVHGRAGAHRIVVTVEETPRTPVAETLARVSALPGVLVAATVYEYCDSADQAEA</sequence>
<keyword evidence="1" id="KW-0963">Cytoplasm</keyword>
<dbReference type="GO" id="GO:0005048">
    <property type="term" value="F:signal sequence binding"/>
    <property type="evidence" value="ECO:0007669"/>
    <property type="project" value="UniProtKB-UniRule"/>
</dbReference>
<organism evidence="2 3">
    <name type="scientific">Inmirania thermothiophila</name>
    <dbReference type="NCBI Taxonomy" id="1750597"/>
    <lineage>
        <taxon>Bacteria</taxon>
        <taxon>Pseudomonadati</taxon>
        <taxon>Pseudomonadota</taxon>
        <taxon>Gammaproteobacteria</taxon>
        <taxon>Chromatiales</taxon>
        <taxon>Ectothiorhodospiraceae</taxon>
        <taxon>Inmirania</taxon>
    </lineage>
</organism>
<comment type="subunit">
    <text evidence="1">Interacts with the cytoplasmic NapA precursor.</text>
</comment>
<evidence type="ECO:0000313" key="3">
    <source>
        <dbReference type="Proteomes" id="UP000276634"/>
    </source>
</evidence>
<keyword evidence="1" id="KW-0143">Chaperone</keyword>
<comment type="caution">
    <text evidence="2">The sequence shown here is derived from an EMBL/GenBank/DDBJ whole genome shotgun (WGS) entry which is preliminary data.</text>
</comment>
<dbReference type="Gene3D" id="3.30.70.920">
    <property type="match status" value="1"/>
</dbReference>
<dbReference type="GO" id="GO:0005737">
    <property type="term" value="C:cytoplasm"/>
    <property type="evidence" value="ECO:0007669"/>
    <property type="project" value="UniProtKB-SubCell"/>
</dbReference>
<evidence type="ECO:0000256" key="1">
    <source>
        <dbReference type="HAMAP-Rule" id="MF_02200"/>
    </source>
</evidence>
<dbReference type="HAMAP" id="MF_02200">
    <property type="entry name" value="NapD"/>
    <property type="match status" value="1"/>
</dbReference>
<dbReference type="AlphaFoldDB" id="A0A3N1XZP3"/>
<comment type="subcellular location">
    <subcellularLocation>
        <location evidence="1">Cytoplasm</location>
    </subcellularLocation>
</comment>
<name>A0A3N1XZP3_9GAMM</name>
<evidence type="ECO:0000313" key="2">
    <source>
        <dbReference type="EMBL" id="ROR32040.1"/>
    </source>
</evidence>
<dbReference type="EMBL" id="RJVI01000002">
    <property type="protein sequence ID" value="ROR32040.1"/>
    <property type="molecule type" value="Genomic_DNA"/>
</dbReference>
<comment type="similarity">
    <text evidence="1">Belongs to the NapD family.</text>
</comment>
<dbReference type="GO" id="GO:0051224">
    <property type="term" value="P:negative regulation of protein transport"/>
    <property type="evidence" value="ECO:0007669"/>
    <property type="project" value="UniProtKB-UniRule"/>
</dbReference>
<comment type="function">
    <text evidence="1">Chaperone for NapA, the catalytic subunit of the periplasmic nitrate reductase. It binds directly and specifically to the twin-arginine signal peptide of NapA, preventing premature interaction with the Tat translocase and premature export.</text>
</comment>
<dbReference type="Pfam" id="PF03927">
    <property type="entry name" value="NapD"/>
    <property type="match status" value="1"/>
</dbReference>